<dbReference type="InterPro" id="IPR036179">
    <property type="entry name" value="Ig-like_dom_sf"/>
</dbReference>
<sequence>MKRFLNIILFIGIGHFGFSQFANTAHVQSLGGGVATGGNFSTLAVSGDPSASSELALGGNQAVYSGFMPGKYIILSFGLEKDAAVLAALYETLGGADWVTNEGWLVSENIGEWAGVTITNQRVSALMLPSNNLQNEVPELIKNLAKLEHIDFSNNQIRKLPDLSGMPNLETLKVEENRLGFESLIKNKNIADYSYAPQKRYGFTKSDTVEAGQAYQLVATVPGKGNVYQWLFDDFPKPDEAVEVAGANKTSLMLTDIDYSNMGAYRLKVTNPALPDLEIETRNQNIWAATDIYGKVYADDQGNLLTDGQVEIYRIFDGPFTLSDSSVIDSEGNYVIEDVVLGDFILLVKNNPETFPNVLQTYYISNNDWIDADTLFLREQADDIDIDMIFKPQVTPVPTGANFDGELFSELDEAIVDEEDGRIYARRKVKRAACSMRRFVRSGRGIEEDIYELYAYVESDDEGRFNFEGVEEGKYLLNIQYPGVPMDPNSDIEFVVGGDKENQRFSLVATITDQGIQVEANEVLYSLKPYLKDIRLYPNPTEGVLSIDFLVYRKLNDLKVEVVDVKGVKLMEQELSPKMGIQTARVDLTTYEAGVYFLIFTDEGGTFRQQVKVGRK</sequence>
<dbReference type="NCBIfam" id="TIGR04183">
    <property type="entry name" value="Por_Secre_tail"/>
    <property type="match status" value="1"/>
</dbReference>
<dbReference type="InterPro" id="IPR001611">
    <property type="entry name" value="Leu-rich_rpt"/>
</dbReference>
<dbReference type="EMBL" id="JBIPKE010000012">
    <property type="protein sequence ID" value="MFH6982502.1"/>
    <property type="molecule type" value="Genomic_DNA"/>
</dbReference>
<evidence type="ECO:0000259" key="1">
    <source>
        <dbReference type="Pfam" id="PF18962"/>
    </source>
</evidence>
<dbReference type="Pfam" id="PF13855">
    <property type="entry name" value="LRR_8"/>
    <property type="match status" value="1"/>
</dbReference>
<accession>A0ABW7N4J4</accession>
<organism evidence="2 3">
    <name type="scientific">Marinoscillum luteum</name>
    <dbReference type="NCBI Taxonomy" id="861051"/>
    <lineage>
        <taxon>Bacteria</taxon>
        <taxon>Pseudomonadati</taxon>
        <taxon>Bacteroidota</taxon>
        <taxon>Cytophagia</taxon>
        <taxon>Cytophagales</taxon>
        <taxon>Reichenbachiellaceae</taxon>
        <taxon>Marinoscillum</taxon>
    </lineage>
</organism>
<dbReference type="PROSITE" id="PS51450">
    <property type="entry name" value="LRR"/>
    <property type="match status" value="1"/>
</dbReference>
<dbReference type="InterPro" id="IPR032675">
    <property type="entry name" value="LRR_dom_sf"/>
</dbReference>
<dbReference type="Gene3D" id="2.60.40.10">
    <property type="entry name" value="Immunoglobulins"/>
    <property type="match status" value="1"/>
</dbReference>
<feature type="domain" description="Secretion system C-terminal sorting" evidence="1">
    <location>
        <begin position="536"/>
        <end position="609"/>
    </location>
</feature>
<dbReference type="Gene3D" id="3.80.10.10">
    <property type="entry name" value="Ribonuclease Inhibitor"/>
    <property type="match status" value="1"/>
</dbReference>
<dbReference type="SUPFAM" id="SSF52058">
    <property type="entry name" value="L domain-like"/>
    <property type="match status" value="1"/>
</dbReference>
<proteinExistence type="predicted"/>
<protein>
    <submittedName>
        <fullName evidence="2">T9SS type A sorting domain-containing protein</fullName>
    </submittedName>
</protein>
<reference evidence="2 3" key="1">
    <citation type="journal article" date="2013" name="Int. J. Syst. Evol. Microbiol.">
        <title>Marinoscillum luteum sp. nov., isolated from marine sediment.</title>
        <authorList>
            <person name="Cha I.T."/>
            <person name="Park S.J."/>
            <person name="Kim S.J."/>
            <person name="Kim J.G."/>
            <person name="Jung M.Y."/>
            <person name="Shin K.S."/>
            <person name="Kwon K.K."/>
            <person name="Yang S.H."/>
            <person name="Seo Y.S."/>
            <person name="Rhee S.K."/>
        </authorList>
    </citation>
    <scope>NUCLEOTIDE SEQUENCE [LARGE SCALE GENOMIC DNA]</scope>
    <source>
        <strain evidence="2 3">KCTC 23939</strain>
    </source>
</reference>
<dbReference type="InterPro" id="IPR013783">
    <property type="entry name" value="Ig-like_fold"/>
</dbReference>
<gene>
    <name evidence="2" type="ORF">ACHKAR_03585</name>
</gene>
<keyword evidence="3" id="KW-1185">Reference proteome</keyword>
<dbReference type="Pfam" id="PF18962">
    <property type="entry name" value="Por_Secre_tail"/>
    <property type="match status" value="1"/>
</dbReference>
<name>A0ABW7N4J4_9BACT</name>
<dbReference type="Proteomes" id="UP001610063">
    <property type="component" value="Unassembled WGS sequence"/>
</dbReference>
<comment type="caution">
    <text evidence="2">The sequence shown here is derived from an EMBL/GenBank/DDBJ whole genome shotgun (WGS) entry which is preliminary data.</text>
</comment>
<evidence type="ECO:0000313" key="3">
    <source>
        <dbReference type="Proteomes" id="UP001610063"/>
    </source>
</evidence>
<dbReference type="SUPFAM" id="SSF48726">
    <property type="entry name" value="Immunoglobulin"/>
    <property type="match status" value="1"/>
</dbReference>
<dbReference type="RefSeq" id="WP_395416198.1">
    <property type="nucleotide sequence ID" value="NZ_JBIPKE010000012.1"/>
</dbReference>
<evidence type="ECO:0000313" key="2">
    <source>
        <dbReference type="EMBL" id="MFH6982502.1"/>
    </source>
</evidence>
<dbReference type="InterPro" id="IPR026444">
    <property type="entry name" value="Secre_tail"/>
</dbReference>